<name>A0A915A2B2_PARUN</name>
<sequence length="190" mass="21490">MILVEYDFQWCTVIFASFRFLVTPLPRLCGAGMEATKYFEKNKSAILANAKIGHISCLETAQSDAALQRITSIPSLRPLSTVSTSEVESVLKYGKFVVLRAPTSKRKESPPNQANSPEYERSPPNALRTLVFIFGSVRSLFVLKYTRHRCTIIDCSSFRQAHQHFSCIETVTDITERIITKTSLDNKFIF</sequence>
<protein>
    <submittedName>
        <fullName evidence="2">MSP domain-containing protein</fullName>
    </submittedName>
</protein>
<dbReference type="Proteomes" id="UP000887569">
    <property type="component" value="Unplaced"/>
</dbReference>
<dbReference type="WBParaSite" id="PgE018_g003_t03">
    <property type="protein sequence ID" value="PgE018_g003_t03"/>
    <property type="gene ID" value="PgE018_g003"/>
</dbReference>
<keyword evidence="1" id="KW-1185">Reference proteome</keyword>
<reference evidence="2" key="1">
    <citation type="submission" date="2022-11" db="UniProtKB">
        <authorList>
            <consortium name="WormBaseParasite"/>
        </authorList>
    </citation>
    <scope>IDENTIFICATION</scope>
</reference>
<organism evidence="1 2">
    <name type="scientific">Parascaris univalens</name>
    <name type="common">Nematode worm</name>
    <dbReference type="NCBI Taxonomy" id="6257"/>
    <lineage>
        <taxon>Eukaryota</taxon>
        <taxon>Metazoa</taxon>
        <taxon>Ecdysozoa</taxon>
        <taxon>Nematoda</taxon>
        <taxon>Chromadorea</taxon>
        <taxon>Rhabditida</taxon>
        <taxon>Spirurina</taxon>
        <taxon>Ascaridomorpha</taxon>
        <taxon>Ascaridoidea</taxon>
        <taxon>Ascarididae</taxon>
        <taxon>Parascaris</taxon>
    </lineage>
</organism>
<evidence type="ECO:0000313" key="2">
    <source>
        <dbReference type="WBParaSite" id="PgE018_g003_t03"/>
    </source>
</evidence>
<evidence type="ECO:0000313" key="1">
    <source>
        <dbReference type="Proteomes" id="UP000887569"/>
    </source>
</evidence>
<dbReference type="AlphaFoldDB" id="A0A915A2B2"/>
<proteinExistence type="predicted"/>
<accession>A0A915A2B2</accession>